<protein>
    <submittedName>
        <fullName evidence="1">Uncharacterized protein</fullName>
    </submittedName>
</protein>
<evidence type="ECO:0000313" key="1">
    <source>
        <dbReference type="EMBL" id="MBB5254555.1"/>
    </source>
</evidence>
<proteinExistence type="predicted"/>
<name>A0A7J9RUZ4_SULOH</name>
<comment type="caution">
    <text evidence="1">The sequence shown here is derived from an EMBL/GenBank/DDBJ whole genome shotgun (WGS) entry which is preliminary data.</text>
</comment>
<dbReference type="EMBL" id="JACHFY010000018">
    <property type="protein sequence ID" value="MBB5254555.1"/>
    <property type="molecule type" value="Genomic_DNA"/>
</dbReference>
<gene>
    <name evidence="1" type="ORF">HNQ62_002329</name>
</gene>
<dbReference type="Proteomes" id="UP000582213">
    <property type="component" value="Unassembled WGS sequence"/>
</dbReference>
<evidence type="ECO:0000313" key="2">
    <source>
        <dbReference type="Proteomes" id="UP000582213"/>
    </source>
</evidence>
<dbReference type="AlphaFoldDB" id="A0A7J9RUZ4"/>
<sequence length="36" mass="4249">MQTILVQKKETILKSVDELTERSIDNTTVMERRNLD</sequence>
<organism evidence="1 2">
    <name type="scientific">Sulfurisphaera ohwakuensis</name>
    <dbReference type="NCBI Taxonomy" id="69656"/>
    <lineage>
        <taxon>Archaea</taxon>
        <taxon>Thermoproteota</taxon>
        <taxon>Thermoprotei</taxon>
        <taxon>Sulfolobales</taxon>
        <taxon>Sulfolobaceae</taxon>
        <taxon>Sulfurisphaera</taxon>
    </lineage>
</organism>
<reference evidence="1 2" key="1">
    <citation type="submission" date="2020-08" db="EMBL/GenBank/DDBJ databases">
        <title>Genomic Encyclopedia of Type Strains, Phase IV (KMG-IV): sequencing the most valuable type-strain genomes for metagenomic binning, comparative biology and taxonomic classification.</title>
        <authorList>
            <person name="Goeker M."/>
        </authorList>
    </citation>
    <scope>NUCLEOTIDE SEQUENCE [LARGE SCALE GENOMIC DNA]</scope>
    <source>
        <strain evidence="1 2">DSM 12421</strain>
    </source>
</reference>
<accession>A0A7J9RUZ4</accession>